<accession>A0A151HZZ3</accession>
<dbReference type="AlphaFoldDB" id="A0A151HZZ3"/>
<sequence>MLEAELLQEHTTHTLLLQKSLKLSLMNIFLDIRPNILLLGNGNRIKKRNAGF</sequence>
<proteinExistence type="predicted"/>
<organism evidence="1 2">
    <name type="scientific">Atta colombica</name>
    <dbReference type="NCBI Taxonomy" id="520822"/>
    <lineage>
        <taxon>Eukaryota</taxon>
        <taxon>Metazoa</taxon>
        <taxon>Ecdysozoa</taxon>
        <taxon>Arthropoda</taxon>
        <taxon>Hexapoda</taxon>
        <taxon>Insecta</taxon>
        <taxon>Pterygota</taxon>
        <taxon>Neoptera</taxon>
        <taxon>Endopterygota</taxon>
        <taxon>Hymenoptera</taxon>
        <taxon>Apocrita</taxon>
        <taxon>Aculeata</taxon>
        <taxon>Formicoidea</taxon>
        <taxon>Formicidae</taxon>
        <taxon>Myrmicinae</taxon>
        <taxon>Atta</taxon>
    </lineage>
</organism>
<reference evidence="1 2" key="1">
    <citation type="submission" date="2015-09" db="EMBL/GenBank/DDBJ databases">
        <title>Atta colombica WGS genome.</title>
        <authorList>
            <person name="Nygaard S."/>
            <person name="Hu H."/>
            <person name="Boomsma J."/>
            <person name="Zhang G."/>
        </authorList>
    </citation>
    <scope>NUCLEOTIDE SEQUENCE [LARGE SCALE GENOMIC DNA]</scope>
    <source>
        <strain evidence="1">Treedump-2</strain>
        <tissue evidence="1">Whole body</tissue>
    </source>
</reference>
<name>A0A151HZZ3_9HYME</name>
<dbReference type="EMBL" id="KQ976664">
    <property type="protein sequence ID" value="KYM78297.1"/>
    <property type="molecule type" value="Genomic_DNA"/>
</dbReference>
<gene>
    <name evidence="1" type="ORF">ALC53_11267</name>
</gene>
<evidence type="ECO:0000313" key="1">
    <source>
        <dbReference type="EMBL" id="KYM78297.1"/>
    </source>
</evidence>
<dbReference type="Proteomes" id="UP000078540">
    <property type="component" value="Unassembled WGS sequence"/>
</dbReference>
<keyword evidence="2" id="KW-1185">Reference proteome</keyword>
<protein>
    <submittedName>
        <fullName evidence="1">Uncharacterized protein</fullName>
    </submittedName>
</protein>
<evidence type="ECO:0000313" key="2">
    <source>
        <dbReference type="Proteomes" id="UP000078540"/>
    </source>
</evidence>